<dbReference type="SUPFAM" id="SSF57850">
    <property type="entry name" value="RING/U-box"/>
    <property type="match status" value="1"/>
</dbReference>
<dbReference type="OrthoDB" id="8062037at2759"/>
<dbReference type="VEuPathDB" id="TrichDB:TVAG_308010"/>
<proteinExistence type="predicted"/>
<gene>
    <name evidence="6" type="ORF">TVAG_308010</name>
</gene>
<evidence type="ECO:0000313" key="6">
    <source>
        <dbReference type="EMBL" id="EAY08195.1"/>
    </source>
</evidence>
<reference evidence="6" key="1">
    <citation type="submission" date="2006-10" db="EMBL/GenBank/DDBJ databases">
        <authorList>
            <person name="Amadeo P."/>
            <person name="Zhao Q."/>
            <person name="Wortman J."/>
            <person name="Fraser-Liggett C."/>
            <person name="Carlton J."/>
        </authorList>
    </citation>
    <scope>NUCLEOTIDE SEQUENCE</scope>
    <source>
        <strain evidence="6">G3</strain>
    </source>
</reference>
<dbReference type="KEGG" id="tva:4766092"/>
<keyword evidence="2 4" id="KW-0863">Zinc-finger</keyword>
<dbReference type="InParanoid" id="A2EGK0"/>
<dbReference type="GO" id="GO:0004842">
    <property type="term" value="F:ubiquitin-protein transferase activity"/>
    <property type="evidence" value="ECO:0000318"/>
    <property type="project" value="GO_Central"/>
</dbReference>
<dbReference type="InterPro" id="IPR001841">
    <property type="entry name" value="Znf_RING"/>
</dbReference>
<accession>A2EGK0</accession>
<evidence type="ECO:0000256" key="3">
    <source>
        <dbReference type="ARBA" id="ARBA00022833"/>
    </source>
</evidence>
<dbReference type="Pfam" id="PF13639">
    <property type="entry name" value="zf-RING_2"/>
    <property type="match status" value="1"/>
</dbReference>
<sequence length="245" mass="28298">MSQEVGITDCHHKFCKACIEKWIQQCSECPLCRSQIKKVRFFKNSFYSGKEIDVEFKKQQMPDYDDISMFIDDNPSPTPIIIDSDSDDDFEIIEQQRRTSTRNQHYGTTWQNGHRISYREHDSPDPCSDALRTISNDIRKRNELKKLKLISDKAFNMLLQLAKSYVMNGFVNQSDAFNAVNEVCSIFNGTDFEENEEFYKNIKKTLQRKLIVSCGRSNSSGASLPQPPAKRKLIPLSEIKNSAPY</sequence>
<dbReference type="PROSITE" id="PS50089">
    <property type="entry name" value="ZF_RING_2"/>
    <property type="match status" value="1"/>
</dbReference>
<dbReference type="InterPro" id="IPR017907">
    <property type="entry name" value="Znf_RING_CS"/>
</dbReference>
<evidence type="ECO:0000256" key="4">
    <source>
        <dbReference type="PROSITE-ProRule" id="PRU00175"/>
    </source>
</evidence>
<dbReference type="PANTHER" id="PTHR15315">
    <property type="entry name" value="RING FINGER PROTEIN 41, 151"/>
    <property type="match status" value="1"/>
</dbReference>
<dbReference type="RefSeq" id="XP_001320418.1">
    <property type="nucleotide sequence ID" value="XM_001320383.1"/>
</dbReference>
<keyword evidence="1" id="KW-0479">Metal-binding</keyword>
<protein>
    <recommendedName>
        <fullName evidence="5">RING-type domain-containing protein</fullName>
    </recommendedName>
</protein>
<keyword evidence="3" id="KW-0862">Zinc</keyword>
<dbReference type="PANTHER" id="PTHR15315:SF26">
    <property type="entry name" value="E3 UBIQUITIN-PROTEIN LIGASE NRDP1"/>
    <property type="match status" value="1"/>
</dbReference>
<organism evidence="6 7">
    <name type="scientific">Trichomonas vaginalis (strain ATCC PRA-98 / G3)</name>
    <dbReference type="NCBI Taxonomy" id="412133"/>
    <lineage>
        <taxon>Eukaryota</taxon>
        <taxon>Metamonada</taxon>
        <taxon>Parabasalia</taxon>
        <taxon>Trichomonadida</taxon>
        <taxon>Trichomonadidae</taxon>
        <taxon>Trichomonas</taxon>
    </lineage>
</organism>
<evidence type="ECO:0000256" key="1">
    <source>
        <dbReference type="ARBA" id="ARBA00022723"/>
    </source>
</evidence>
<dbReference type="GO" id="GO:0008270">
    <property type="term" value="F:zinc ion binding"/>
    <property type="evidence" value="ECO:0007669"/>
    <property type="project" value="UniProtKB-KW"/>
</dbReference>
<dbReference type="Proteomes" id="UP000001542">
    <property type="component" value="Unassembled WGS sequence"/>
</dbReference>
<dbReference type="AlphaFoldDB" id="A2EGK0"/>
<feature type="domain" description="RING-type" evidence="5">
    <location>
        <begin position="7"/>
        <end position="33"/>
    </location>
</feature>
<reference evidence="6" key="2">
    <citation type="journal article" date="2007" name="Science">
        <title>Draft genome sequence of the sexually transmitted pathogen Trichomonas vaginalis.</title>
        <authorList>
            <person name="Carlton J.M."/>
            <person name="Hirt R.P."/>
            <person name="Silva J.C."/>
            <person name="Delcher A.L."/>
            <person name="Schatz M."/>
            <person name="Zhao Q."/>
            <person name="Wortman J.R."/>
            <person name="Bidwell S.L."/>
            <person name="Alsmark U.C.M."/>
            <person name="Besteiro S."/>
            <person name="Sicheritz-Ponten T."/>
            <person name="Noel C.J."/>
            <person name="Dacks J.B."/>
            <person name="Foster P.G."/>
            <person name="Simillion C."/>
            <person name="Van de Peer Y."/>
            <person name="Miranda-Saavedra D."/>
            <person name="Barton G.J."/>
            <person name="Westrop G.D."/>
            <person name="Mueller S."/>
            <person name="Dessi D."/>
            <person name="Fiori P.L."/>
            <person name="Ren Q."/>
            <person name="Paulsen I."/>
            <person name="Zhang H."/>
            <person name="Bastida-Corcuera F.D."/>
            <person name="Simoes-Barbosa A."/>
            <person name="Brown M.T."/>
            <person name="Hayes R.D."/>
            <person name="Mukherjee M."/>
            <person name="Okumura C.Y."/>
            <person name="Schneider R."/>
            <person name="Smith A.J."/>
            <person name="Vanacova S."/>
            <person name="Villalvazo M."/>
            <person name="Haas B.J."/>
            <person name="Pertea M."/>
            <person name="Feldblyum T.V."/>
            <person name="Utterback T.R."/>
            <person name="Shu C.L."/>
            <person name="Osoegawa K."/>
            <person name="de Jong P.J."/>
            <person name="Hrdy I."/>
            <person name="Horvathova L."/>
            <person name="Zubacova Z."/>
            <person name="Dolezal P."/>
            <person name="Malik S.B."/>
            <person name="Logsdon J.M. Jr."/>
            <person name="Henze K."/>
            <person name="Gupta A."/>
            <person name="Wang C.C."/>
            <person name="Dunne R.L."/>
            <person name="Upcroft J.A."/>
            <person name="Upcroft P."/>
            <person name="White O."/>
            <person name="Salzberg S.L."/>
            <person name="Tang P."/>
            <person name="Chiu C.-H."/>
            <person name="Lee Y.-S."/>
            <person name="Embley T.M."/>
            <person name="Coombs G.H."/>
            <person name="Mottram J.C."/>
            <person name="Tachezy J."/>
            <person name="Fraser-Liggett C.M."/>
            <person name="Johnson P.J."/>
        </authorList>
    </citation>
    <scope>NUCLEOTIDE SEQUENCE [LARGE SCALE GENOMIC DNA]</scope>
    <source>
        <strain evidence="6">G3</strain>
    </source>
</reference>
<dbReference type="Gene3D" id="3.30.40.10">
    <property type="entry name" value="Zinc/RING finger domain, C3HC4 (zinc finger)"/>
    <property type="match status" value="1"/>
</dbReference>
<evidence type="ECO:0000259" key="5">
    <source>
        <dbReference type="PROSITE" id="PS50089"/>
    </source>
</evidence>
<dbReference type="EMBL" id="DS113383">
    <property type="protein sequence ID" value="EAY08195.1"/>
    <property type="molecule type" value="Genomic_DNA"/>
</dbReference>
<name>A2EGK0_TRIV3</name>
<dbReference type="GO" id="GO:0051865">
    <property type="term" value="P:protein autoubiquitination"/>
    <property type="evidence" value="ECO:0000318"/>
    <property type="project" value="GO_Central"/>
</dbReference>
<dbReference type="VEuPathDB" id="TrichDB:TVAGG3_0539930"/>
<dbReference type="PROSITE" id="PS00518">
    <property type="entry name" value="ZF_RING_1"/>
    <property type="match status" value="1"/>
</dbReference>
<evidence type="ECO:0000313" key="7">
    <source>
        <dbReference type="Proteomes" id="UP000001542"/>
    </source>
</evidence>
<keyword evidence="7" id="KW-1185">Reference proteome</keyword>
<dbReference type="InterPro" id="IPR013083">
    <property type="entry name" value="Znf_RING/FYVE/PHD"/>
</dbReference>
<evidence type="ECO:0000256" key="2">
    <source>
        <dbReference type="ARBA" id="ARBA00022771"/>
    </source>
</evidence>